<dbReference type="EMBL" id="CP006365">
    <property type="protein sequence ID" value="AGU15622.1"/>
    <property type="molecule type" value="Genomic_DNA"/>
</dbReference>
<dbReference type="RefSeq" id="WP_021012013.1">
    <property type="nucleotide sequence ID" value="NC_022198.1"/>
</dbReference>
<dbReference type="GO" id="GO:0022857">
    <property type="term" value="F:transmembrane transporter activity"/>
    <property type="evidence" value="ECO:0007669"/>
    <property type="project" value="TreeGrafter"/>
</dbReference>
<dbReference type="PROSITE" id="PS50893">
    <property type="entry name" value="ABC_TRANSPORTER_2"/>
    <property type="match status" value="1"/>
</dbReference>
<dbReference type="GO" id="GO:0005886">
    <property type="term" value="C:plasma membrane"/>
    <property type="evidence" value="ECO:0007669"/>
    <property type="project" value="TreeGrafter"/>
</dbReference>
<dbReference type="GO" id="GO:0016887">
    <property type="term" value="F:ATP hydrolysis activity"/>
    <property type="evidence" value="ECO:0007669"/>
    <property type="project" value="InterPro"/>
</dbReference>
<dbReference type="InterPro" id="IPR003439">
    <property type="entry name" value="ABC_transporter-like_ATP-bd"/>
</dbReference>
<dbReference type="STRING" id="1348662.CARG_07510"/>
<dbReference type="SMART" id="SM00382">
    <property type="entry name" value="AAA"/>
    <property type="match status" value="1"/>
</dbReference>
<evidence type="ECO:0000256" key="2">
    <source>
        <dbReference type="ARBA" id="ARBA00022840"/>
    </source>
</evidence>
<dbReference type="Gene3D" id="3.40.50.300">
    <property type="entry name" value="P-loop containing nucleotide triphosphate hydrolases"/>
    <property type="match status" value="1"/>
</dbReference>
<dbReference type="SUPFAM" id="SSF52540">
    <property type="entry name" value="P-loop containing nucleoside triphosphate hydrolases"/>
    <property type="match status" value="1"/>
</dbReference>
<dbReference type="GeneID" id="78250807"/>
<proteinExistence type="predicted"/>
<evidence type="ECO:0000256" key="1">
    <source>
        <dbReference type="ARBA" id="ARBA00022741"/>
    </source>
</evidence>
<dbReference type="HOGENOM" id="CLU_000604_1_23_11"/>
<protein>
    <recommendedName>
        <fullName evidence="3">ABC transporter domain-containing protein</fullName>
    </recommendedName>
</protein>
<evidence type="ECO:0000259" key="3">
    <source>
        <dbReference type="PROSITE" id="PS50893"/>
    </source>
</evidence>
<accession>U3GZT1</accession>
<dbReference type="KEGG" id="caz:CARG_07510"/>
<dbReference type="InterPro" id="IPR003593">
    <property type="entry name" value="AAA+_ATPase"/>
</dbReference>
<dbReference type="InterPro" id="IPR027417">
    <property type="entry name" value="P-loop_NTPase"/>
</dbReference>
<dbReference type="PANTHER" id="PTHR24220">
    <property type="entry name" value="IMPORT ATP-BINDING PROTEIN"/>
    <property type="match status" value="1"/>
</dbReference>
<organism evidence="4 5">
    <name type="scientific">Corynebacterium argentoratense DSM 44202</name>
    <dbReference type="NCBI Taxonomy" id="1348662"/>
    <lineage>
        <taxon>Bacteria</taxon>
        <taxon>Bacillati</taxon>
        <taxon>Actinomycetota</taxon>
        <taxon>Actinomycetes</taxon>
        <taxon>Mycobacteriales</taxon>
        <taxon>Corynebacteriaceae</taxon>
        <taxon>Corynebacterium</taxon>
    </lineage>
</organism>
<evidence type="ECO:0000313" key="4">
    <source>
        <dbReference type="EMBL" id="AGU15622.1"/>
    </source>
</evidence>
<keyword evidence="1" id="KW-0547">Nucleotide-binding</keyword>
<name>U3GZT1_9CORY</name>
<dbReference type="AlphaFoldDB" id="U3GZT1"/>
<evidence type="ECO:0000313" key="5">
    <source>
        <dbReference type="Proteomes" id="UP000016943"/>
    </source>
</evidence>
<reference evidence="4 5" key="1">
    <citation type="journal article" date="2013" name="Genome Announc.">
        <title>Whole-Genome Sequence of the Clinical Strain Corynebacterium argentoratense DSM 44202, Isolated from a Human Throat Specimen.</title>
        <authorList>
            <person name="Bomholt C."/>
            <person name="Glaub A."/>
            <person name="Gravermann K."/>
            <person name="Albersmeier A."/>
            <person name="Brinkrolf K."/>
            <person name="Ruckert C."/>
            <person name="Tauch A."/>
        </authorList>
    </citation>
    <scope>NUCLEOTIDE SEQUENCE [LARGE SCALE GENOMIC DNA]</scope>
    <source>
        <strain evidence="4">DSM 44202</strain>
    </source>
</reference>
<keyword evidence="2" id="KW-0067">ATP-binding</keyword>
<gene>
    <name evidence="4" type="ORF">CARG_07510</name>
</gene>
<dbReference type="Proteomes" id="UP000016943">
    <property type="component" value="Chromosome"/>
</dbReference>
<dbReference type="eggNOG" id="COG0444">
    <property type="taxonomic scope" value="Bacteria"/>
</dbReference>
<dbReference type="PATRIC" id="fig|1348662.3.peg.1486"/>
<dbReference type="InterPro" id="IPR015854">
    <property type="entry name" value="ABC_transpr_LolD-like"/>
</dbReference>
<dbReference type="OrthoDB" id="8481147at2"/>
<sequence length="185" mass="19697">MIVLDDVAVSYGAQRVLTVQHLSIARGQRVAVMGPSGSGKSTLAALIGGFLPDAARVEATRIHVDGRVGFVSQDAFGALNPLMRVDKQIALIGDPHTLGDVGLDPTLWHRYPLELSGGQRQRAAIAFALATNPDILIADEITSALDPIAIVDIINCLRNIDKTLLFLTHHQGAANALCDTHLQLP</sequence>
<keyword evidence="5" id="KW-1185">Reference proteome</keyword>
<dbReference type="Pfam" id="PF00005">
    <property type="entry name" value="ABC_tran"/>
    <property type="match status" value="1"/>
</dbReference>
<feature type="domain" description="ABC transporter" evidence="3">
    <location>
        <begin position="2"/>
        <end position="185"/>
    </location>
</feature>
<dbReference type="GO" id="GO:0005524">
    <property type="term" value="F:ATP binding"/>
    <property type="evidence" value="ECO:0007669"/>
    <property type="project" value="UniProtKB-KW"/>
</dbReference>
<dbReference type="PANTHER" id="PTHR24220:SF676">
    <property type="entry name" value="OLIGOPEPTIDE TRANSPORT ATP-BINDING PROTEIN AMIE"/>
    <property type="match status" value="1"/>
</dbReference>